<keyword evidence="9" id="KW-0325">Glycoprotein</keyword>
<keyword evidence="5" id="KW-0735">Signal-anchor</keyword>
<evidence type="ECO:0000256" key="2">
    <source>
        <dbReference type="ARBA" id="ARBA00010569"/>
    </source>
</evidence>
<dbReference type="InterPro" id="IPR005331">
    <property type="entry name" value="Sulfotransferase"/>
</dbReference>
<feature type="transmembrane region" description="Helical" evidence="10">
    <location>
        <begin position="12"/>
        <end position="35"/>
    </location>
</feature>
<dbReference type="InterPro" id="IPR007734">
    <property type="entry name" value="Heparan_SO4_2-O-STrfase"/>
</dbReference>
<evidence type="ECO:0000256" key="9">
    <source>
        <dbReference type="ARBA" id="ARBA00023180"/>
    </source>
</evidence>
<accession>A0AAD9JJ79</accession>
<dbReference type="Proteomes" id="UP001208570">
    <property type="component" value="Unassembled WGS sequence"/>
</dbReference>
<keyword evidence="3" id="KW-0808">Transferase</keyword>
<comment type="similarity">
    <text evidence="2">Belongs to the sulfotransferase 3 family.</text>
</comment>
<organism evidence="11 12">
    <name type="scientific">Paralvinella palmiformis</name>
    <dbReference type="NCBI Taxonomy" id="53620"/>
    <lineage>
        <taxon>Eukaryota</taxon>
        <taxon>Metazoa</taxon>
        <taxon>Spiralia</taxon>
        <taxon>Lophotrochozoa</taxon>
        <taxon>Annelida</taxon>
        <taxon>Polychaeta</taxon>
        <taxon>Sedentaria</taxon>
        <taxon>Canalipalpata</taxon>
        <taxon>Terebellida</taxon>
        <taxon>Terebelliformia</taxon>
        <taxon>Alvinellidae</taxon>
        <taxon>Paralvinella</taxon>
    </lineage>
</organism>
<evidence type="ECO:0000256" key="1">
    <source>
        <dbReference type="ARBA" id="ARBA00004323"/>
    </source>
</evidence>
<dbReference type="AlphaFoldDB" id="A0AAD9JJ79"/>
<evidence type="ECO:0000256" key="4">
    <source>
        <dbReference type="ARBA" id="ARBA00022692"/>
    </source>
</evidence>
<evidence type="ECO:0000256" key="3">
    <source>
        <dbReference type="ARBA" id="ARBA00022679"/>
    </source>
</evidence>
<protein>
    <recommendedName>
        <fullName evidence="13">Uronyl 2-sulfotransferase</fullName>
    </recommendedName>
</protein>
<reference evidence="11" key="1">
    <citation type="journal article" date="2023" name="Mol. Biol. Evol.">
        <title>Third-Generation Sequencing Reveals the Adaptive Role of the Epigenome in Three Deep-Sea Polychaetes.</title>
        <authorList>
            <person name="Perez M."/>
            <person name="Aroh O."/>
            <person name="Sun Y."/>
            <person name="Lan Y."/>
            <person name="Juniper S.K."/>
            <person name="Young C.R."/>
            <person name="Angers B."/>
            <person name="Qian P.Y."/>
        </authorList>
    </citation>
    <scope>NUCLEOTIDE SEQUENCE</scope>
    <source>
        <strain evidence="11">P08H-3</strain>
    </source>
</reference>
<evidence type="ECO:0008006" key="13">
    <source>
        <dbReference type="Google" id="ProtNLM"/>
    </source>
</evidence>
<evidence type="ECO:0000256" key="10">
    <source>
        <dbReference type="SAM" id="Phobius"/>
    </source>
</evidence>
<dbReference type="InterPro" id="IPR027417">
    <property type="entry name" value="P-loop_NTPase"/>
</dbReference>
<name>A0AAD9JJ79_9ANNE</name>
<gene>
    <name evidence="11" type="ORF">LSH36_289g03027</name>
</gene>
<comment type="subcellular location">
    <subcellularLocation>
        <location evidence="1">Golgi apparatus membrane</location>
        <topology evidence="1">Single-pass type II membrane protein</topology>
    </subcellularLocation>
</comment>
<dbReference type="PANTHER" id="PTHR12129:SF15">
    <property type="entry name" value="URONYL 2-SULFOTRANSFERASE"/>
    <property type="match status" value="1"/>
</dbReference>
<dbReference type="SUPFAM" id="SSF52540">
    <property type="entry name" value="P-loop containing nucleoside triphosphate hydrolases"/>
    <property type="match status" value="1"/>
</dbReference>
<dbReference type="EMBL" id="JAODUP010000289">
    <property type="protein sequence ID" value="KAK2153692.1"/>
    <property type="molecule type" value="Genomic_DNA"/>
</dbReference>
<keyword evidence="4 10" id="KW-0812">Transmembrane</keyword>
<keyword evidence="12" id="KW-1185">Reference proteome</keyword>
<keyword evidence="7" id="KW-0333">Golgi apparatus</keyword>
<comment type="caution">
    <text evidence="11">The sequence shown here is derived from an EMBL/GenBank/DDBJ whole genome shotgun (WGS) entry which is preliminary data.</text>
</comment>
<evidence type="ECO:0000256" key="6">
    <source>
        <dbReference type="ARBA" id="ARBA00022989"/>
    </source>
</evidence>
<evidence type="ECO:0000313" key="12">
    <source>
        <dbReference type="Proteomes" id="UP001208570"/>
    </source>
</evidence>
<evidence type="ECO:0000256" key="8">
    <source>
        <dbReference type="ARBA" id="ARBA00023136"/>
    </source>
</evidence>
<dbReference type="GO" id="GO:0008146">
    <property type="term" value="F:sulfotransferase activity"/>
    <property type="evidence" value="ECO:0007669"/>
    <property type="project" value="InterPro"/>
</dbReference>
<keyword evidence="8 10" id="KW-0472">Membrane</keyword>
<dbReference type="GO" id="GO:0000139">
    <property type="term" value="C:Golgi membrane"/>
    <property type="evidence" value="ECO:0007669"/>
    <property type="project" value="UniProtKB-SubCell"/>
</dbReference>
<evidence type="ECO:0000256" key="7">
    <source>
        <dbReference type="ARBA" id="ARBA00023034"/>
    </source>
</evidence>
<dbReference type="PANTHER" id="PTHR12129">
    <property type="entry name" value="HEPARAN SULFATE 2-O-SULFOTRANSFERASE"/>
    <property type="match status" value="1"/>
</dbReference>
<proteinExistence type="inferred from homology"/>
<dbReference type="Pfam" id="PF03567">
    <property type="entry name" value="Sulfotransfer_2"/>
    <property type="match status" value="1"/>
</dbReference>
<sequence length="336" mass="39977">MVSLVGKLRRKLMVLTSFLMILWLASGLLLTWSHYFDDLSVGGQRHLALYLTVGPGNRNLTTHHRHHDRNYEVDIEDVIIYNRVPKCASTSMRLVMKALSKVNKYNIHSSRIYSQESLNDTGQKLFVEQIKSLRRPLLFVRHIFFVDFTRHNFTQPTYINMIRDPLERLISDYYFKRYNVGYLFPMSSEDRDRKYTDCVQDNYTECVGDSPKGYFRIIPYFCGQDPYCFIPSDRSLVQAKQNVENHFLVVGVIDYVREFLEVLEKVAPRYFRSAPLVYEIGGDRYKHMARTKKKDQLSSRTVEIMKTKLRHDYDFYRFIRNRFINQYKALFDIRLS</sequence>
<evidence type="ECO:0000313" key="11">
    <source>
        <dbReference type="EMBL" id="KAK2153692.1"/>
    </source>
</evidence>
<dbReference type="Gene3D" id="3.40.50.300">
    <property type="entry name" value="P-loop containing nucleotide triphosphate hydrolases"/>
    <property type="match status" value="1"/>
</dbReference>
<keyword evidence="6 10" id="KW-1133">Transmembrane helix</keyword>
<evidence type="ECO:0000256" key="5">
    <source>
        <dbReference type="ARBA" id="ARBA00022968"/>
    </source>
</evidence>